<keyword evidence="1" id="KW-0472">Membrane</keyword>
<dbReference type="GeneID" id="125179287"/>
<dbReference type="KEGG" id="hazt:125179287"/>
<accession>A0A979FUE0</accession>
<sequence length="206" mass="22613">MALPGHDLIVNSLLKGNAVFAIILASNFIPIIIIPIDTSSSGLIPPAIARHETRTTAVKHHDLTLDCLSRVTMIDPDAMTAEVYRVGDHPIKQPLSTLSFAEVENSMQKARRRTQPAVPATIVDLVALVQVDERYNTTCAGERMLLEVQELGIDGTNLLFLSPSLRMAATLATEVHLDGTFKVVPRMFQQLLTVHFIAMNHVSDLQ</sequence>
<evidence type="ECO:0000256" key="1">
    <source>
        <dbReference type="SAM" id="Phobius"/>
    </source>
</evidence>
<dbReference type="Proteomes" id="UP000694843">
    <property type="component" value="Unplaced"/>
</dbReference>
<protein>
    <submittedName>
        <fullName evidence="3">Uncharacterized protein LOC125179287</fullName>
    </submittedName>
</protein>
<keyword evidence="1" id="KW-0812">Transmembrane</keyword>
<dbReference type="RefSeq" id="XP_047740821.1">
    <property type="nucleotide sequence ID" value="XM_047884865.1"/>
</dbReference>
<proteinExistence type="predicted"/>
<reference evidence="3" key="1">
    <citation type="submission" date="2025-08" db="UniProtKB">
        <authorList>
            <consortium name="RefSeq"/>
        </authorList>
    </citation>
    <scope>IDENTIFICATION</scope>
    <source>
        <tissue evidence="3">Whole organism</tissue>
    </source>
</reference>
<feature type="transmembrane region" description="Helical" evidence="1">
    <location>
        <begin position="18"/>
        <end position="36"/>
    </location>
</feature>
<gene>
    <name evidence="3" type="primary">LOC125179287</name>
</gene>
<name>A0A979FUE0_HYAAZ</name>
<dbReference type="AlphaFoldDB" id="A0A979FUE0"/>
<keyword evidence="2" id="KW-1185">Reference proteome</keyword>
<dbReference type="OrthoDB" id="6347550at2759"/>
<organism evidence="2 3">
    <name type="scientific">Hyalella azteca</name>
    <name type="common">Amphipod</name>
    <dbReference type="NCBI Taxonomy" id="294128"/>
    <lineage>
        <taxon>Eukaryota</taxon>
        <taxon>Metazoa</taxon>
        <taxon>Ecdysozoa</taxon>
        <taxon>Arthropoda</taxon>
        <taxon>Crustacea</taxon>
        <taxon>Multicrustacea</taxon>
        <taxon>Malacostraca</taxon>
        <taxon>Eumalacostraca</taxon>
        <taxon>Peracarida</taxon>
        <taxon>Amphipoda</taxon>
        <taxon>Senticaudata</taxon>
        <taxon>Talitrida</taxon>
        <taxon>Talitroidea</taxon>
        <taxon>Hyalellidae</taxon>
        <taxon>Hyalella</taxon>
    </lineage>
</organism>
<evidence type="ECO:0000313" key="3">
    <source>
        <dbReference type="RefSeq" id="XP_047740821.1"/>
    </source>
</evidence>
<evidence type="ECO:0000313" key="2">
    <source>
        <dbReference type="Proteomes" id="UP000694843"/>
    </source>
</evidence>
<keyword evidence="1" id="KW-1133">Transmembrane helix</keyword>